<evidence type="ECO:0000313" key="3">
    <source>
        <dbReference type="Proteomes" id="UP000177614"/>
    </source>
</evidence>
<name>A0A1F4XIA8_9BACT</name>
<evidence type="ECO:0000259" key="1">
    <source>
        <dbReference type="Pfam" id="PF04480"/>
    </source>
</evidence>
<accession>A0A1F4XIA8</accession>
<comment type="caution">
    <text evidence="2">The sequence shown here is derived from an EMBL/GenBank/DDBJ whole genome shotgun (WGS) entry which is preliminary data.</text>
</comment>
<sequence>MLVIEIDGRIHDDQKEYDACRTSTLNGYGILVLRYTNDEVMFDLEAVCADLGKHIEARVSFLSSQPKVPPP</sequence>
<dbReference type="PANTHER" id="PTHR38590">
    <property type="entry name" value="BLL0828 PROTEIN"/>
    <property type="match status" value="1"/>
</dbReference>
<proteinExistence type="predicted"/>
<dbReference type="InterPro" id="IPR007569">
    <property type="entry name" value="DUF559"/>
</dbReference>
<dbReference type="Proteomes" id="UP000177614">
    <property type="component" value="Unassembled WGS sequence"/>
</dbReference>
<dbReference type="Pfam" id="PF04480">
    <property type="entry name" value="DUF559"/>
    <property type="match status" value="1"/>
</dbReference>
<dbReference type="InterPro" id="IPR047216">
    <property type="entry name" value="Endonuclease_DUF559_bact"/>
</dbReference>
<dbReference type="EMBL" id="MEWR01000026">
    <property type="protein sequence ID" value="OGC81471.1"/>
    <property type="molecule type" value="Genomic_DNA"/>
</dbReference>
<evidence type="ECO:0000313" key="2">
    <source>
        <dbReference type="EMBL" id="OGC81471.1"/>
    </source>
</evidence>
<dbReference type="Gene3D" id="3.40.960.10">
    <property type="entry name" value="VSR Endonuclease"/>
    <property type="match status" value="1"/>
</dbReference>
<feature type="domain" description="DUF559" evidence="1">
    <location>
        <begin position="2"/>
        <end position="54"/>
    </location>
</feature>
<organism evidence="2 3">
    <name type="scientific">Candidatus Abawacabacteria bacterium RBG_16_42_10</name>
    <dbReference type="NCBI Taxonomy" id="1817814"/>
    <lineage>
        <taxon>Bacteria</taxon>
        <taxon>Candidatus Abawacaibacteriota</taxon>
    </lineage>
</organism>
<dbReference type="PANTHER" id="PTHR38590:SF1">
    <property type="entry name" value="BLL0828 PROTEIN"/>
    <property type="match status" value="1"/>
</dbReference>
<gene>
    <name evidence="2" type="ORF">A2V81_01125</name>
</gene>
<reference evidence="2 3" key="1">
    <citation type="journal article" date="2016" name="Nat. Commun.">
        <title>Thousands of microbial genomes shed light on interconnected biogeochemical processes in an aquifer system.</title>
        <authorList>
            <person name="Anantharaman K."/>
            <person name="Brown C.T."/>
            <person name="Hug L.A."/>
            <person name="Sharon I."/>
            <person name="Castelle C.J."/>
            <person name="Probst A.J."/>
            <person name="Thomas B.C."/>
            <person name="Singh A."/>
            <person name="Wilkins M.J."/>
            <person name="Karaoz U."/>
            <person name="Brodie E.L."/>
            <person name="Williams K.H."/>
            <person name="Hubbard S.S."/>
            <person name="Banfield J.F."/>
        </authorList>
    </citation>
    <scope>NUCLEOTIDE SEQUENCE [LARGE SCALE GENOMIC DNA]</scope>
</reference>
<dbReference type="AlphaFoldDB" id="A0A1F4XIA8"/>
<dbReference type="STRING" id="1817814.A2V81_01125"/>
<protein>
    <recommendedName>
        <fullName evidence="1">DUF559 domain-containing protein</fullName>
    </recommendedName>
</protein>